<name>A0AB39M3J1_9ACTN</name>
<sequence length="331" mass="35223">MTNLYAASQGRNGEWAVQRWSRSANAWVAEGNKNWLKWAKTAAKAIGPIAPEGLAAAGQLVKKAGYPVAGNTMTAVGAGTRAVIDGYQANLNRQDGKPYIGEAVSAFSGVVGAVAQVPWVPAGVQDGLTAGATFGAVAGSGIKKIEAPAPTFTMPNYSMNLPINQQHPSITGMNQDFASPGYMSPGQERPDYFTPVTTAEQMPTIAATSGAYTTGVSYGASTVTAPAYTTSYSALPSLTAPSYSTAADYGASTTVTSRDPYYEQYDQQYDQQYDSRYDQQYDSRYDQQYDSGAGAGQYSPDIVRDPQYAEQHHGARPATPTEHPAARRFAR</sequence>
<proteinExistence type="predicted"/>
<organism evidence="2">
    <name type="scientific">Streptomyces sp. R08</name>
    <dbReference type="NCBI Taxonomy" id="3238624"/>
    <lineage>
        <taxon>Bacteria</taxon>
        <taxon>Bacillati</taxon>
        <taxon>Actinomycetota</taxon>
        <taxon>Actinomycetes</taxon>
        <taxon>Kitasatosporales</taxon>
        <taxon>Streptomycetaceae</taxon>
        <taxon>Streptomyces</taxon>
    </lineage>
</organism>
<protein>
    <submittedName>
        <fullName evidence="2">Uncharacterized protein</fullName>
    </submittedName>
</protein>
<gene>
    <name evidence="2" type="ORF">AB5J58_05160</name>
</gene>
<dbReference type="AlphaFoldDB" id="A0AB39M3J1"/>
<feature type="region of interest" description="Disordered" evidence="1">
    <location>
        <begin position="287"/>
        <end position="331"/>
    </location>
</feature>
<dbReference type="RefSeq" id="WP_369186674.1">
    <property type="nucleotide sequence ID" value="NZ_CP163431.1"/>
</dbReference>
<evidence type="ECO:0000313" key="2">
    <source>
        <dbReference type="EMBL" id="XDP99606.1"/>
    </source>
</evidence>
<reference evidence="2" key="1">
    <citation type="submission" date="2024-07" db="EMBL/GenBank/DDBJ databases">
        <authorList>
            <person name="Yu S.T."/>
        </authorList>
    </citation>
    <scope>NUCLEOTIDE SEQUENCE</scope>
    <source>
        <strain evidence="2">R08</strain>
    </source>
</reference>
<evidence type="ECO:0000256" key="1">
    <source>
        <dbReference type="SAM" id="MobiDB-lite"/>
    </source>
</evidence>
<dbReference type="EMBL" id="CP163431">
    <property type="protein sequence ID" value="XDP99606.1"/>
    <property type="molecule type" value="Genomic_DNA"/>
</dbReference>
<accession>A0AB39M3J1</accession>